<name>A0A542EEN6_9MICO</name>
<dbReference type="PROSITE" id="PS50043">
    <property type="entry name" value="HTH_LUXR_2"/>
    <property type="match status" value="1"/>
</dbReference>
<dbReference type="PANTHER" id="PTHR44688">
    <property type="entry name" value="DNA-BINDING TRANSCRIPTIONAL ACTIVATOR DEVR_DOSR"/>
    <property type="match status" value="1"/>
</dbReference>
<dbReference type="GO" id="GO:0003677">
    <property type="term" value="F:DNA binding"/>
    <property type="evidence" value="ECO:0007669"/>
    <property type="project" value="UniProtKB-KW"/>
</dbReference>
<dbReference type="RefSeq" id="WP_141927778.1">
    <property type="nucleotide sequence ID" value="NZ_BAABCI010000002.1"/>
</dbReference>
<dbReference type="CDD" id="cd06170">
    <property type="entry name" value="LuxR_C_like"/>
    <property type="match status" value="1"/>
</dbReference>
<dbReference type="EMBL" id="VFMO01000001">
    <property type="protein sequence ID" value="TQJ13787.1"/>
    <property type="molecule type" value="Genomic_DNA"/>
</dbReference>
<dbReference type="InterPro" id="IPR036388">
    <property type="entry name" value="WH-like_DNA-bd_sf"/>
</dbReference>
<evidence type="ECO:0000259" key="4">
    <source>
        <dbReference type="PROSITE" id="PS50043"/>
    </source>
</evidence>
<evidence type="ECO:0000313" key="5">
    <source>
        <dbReference type="EMBL" id="TQJ13787.1"/>
    </source>
</evidence>
<gene>
    <name evidence="5" type="ORF">FB459_1221</name>
</gene>
<dbReference type="SMART" id="SM00421">
    <property type="entry name" value="HTH_LUXR"/>
    <property type="match status" value="1"/>
</dbReference>
<dbReference type="PANTHER" id="PTHR44688:SF16">
    <property type="entry name" value="DNA-BINDING TRANSCRIPTIONAL ACTIVATOR DEVR_DOSR"/>
    <property type="match status" value="1"/>
</dbReference>
<evidence type="ECO:0000256" key="2">
    <source>
        <dbReference type="ARBA" id="ARBA00023125"/>
    </source>
</evidence>
<dbReference type="Pfam" id="PF00196">
    <property type="entry name" value="GerE"/>
    <property type="match status" value="1"/>
</dbReference>
<dbReference type="OrthoDB" id="27092at2"/>
<dbReference type="Gene3D" id="1.10.10.10">
    <property type="entry name" value="Winged helix-like DNA-binding domain superfamily/Winged helix DNA-binding domain"/>
    <property type="match status" value="1"/>
</dbReference>
<comment type="caution">
    <text evidence="5">The sequence shown here is derived from an EMBL/GenBank/DDBJ whole genome shotgun (WGS) entry which is preliminary data.</text>
</comment>
<proteinExistence type="predicted"/>
<keyword evidence="3" id="KW-0804">Transcription</keyword>
<reference evidence="5 6" key="1">
    <citation type="submission" date="2019-06" db="EMBL/GenBank/DDBJ databases">
        <title>Sequencing the genomes of 1000 actinobacteria strains.</title>
        <authorList>
            <person name="Klenk H.-P."/>
        </authorList>
    </citation>
    <scope>NUCLEOTIDE SEQUENCE [LARGE SCALE GENOMIC DNA]</scope>
    <source>
        <strain evidence="5 6">DSM 19828</strain>
    </source>
</reference>
<dbReference type="InterPro" id="IPR016032">
    <property type="entry name" value="Sig_transdc_resp-reg_C-effctor"/>
</dbReference>
<keyword evidence="2 5" id="KW-0238">DNA-binding</keyword>
<dbReference type="InterPro" id="IPR000792">
    <property type="entry name" value="Tscrpt_reg_LuxR_C"/>
</dbReference>
<keyword evidence="1" id="KW-0805">Transcription regulation</keyword>
<sequence length="341" mass="37827">MSTQRPFSDRVVSHLRLADHRLRTSEPGSNRRRYSICRMTLHNIAPIDSFYLGFFHGEDTVVIPYIYDHDRHLQPDVTKFGKGGLSHWIRSSGRPYLFRSDDGALLSRTIPFGDPDEISADAVIVPLKDPDTGDITGLMSIQSLTPDVYDDEVVHAALWLGEALMLAQARDRHVGAAPEALYSLHPELNSAMSGDPRERFVQITDQLEAAYRRTGEIARAVEEIGDDKLLRDIAAVRMTLEQTQVDMAEWMLTQPLTAGAVDDQQPVRVDLTPREHQIATMIATEQLTNAQIAKELGISLKTVKTHVGSVLGKLGVGQRSAIVFAMADLLATSPAEPRKRS</sequence>
<keyword evidence="6" id="KW-1185">Reference proteome</keyword>
<organism evidence="5 6">
    <name type="scientific">Yimella lutea</name>
    <dbReference type="NCBI Taxonomy" id="587872"/>
    <lineage>
        <taxon>Bacteria</taxon>
        <taxon>Bacillati</taxon>
        <taxon>Actinomycetota</taxon>
        <taxon>Actinomycetes</taxon>
        <taxon>Micrococcales</taxon>
        <taxon>Dermacoccaceae</taxon>
        <taxon>Yimella</taxon>
    </lineage>
</organism>
<dbReference type="AlphaFoldDB" id="A0A542EEN6"/>
<dbReference type="GO" id="GO:0006355">
    <property type="term" value="P:regulation of DNA-templated transcription"/>
    <property type="evidence" value="ECO:0007669"/>
    <property type="project" value="InterPro"/>
</dbReference>
<dbReference type="Proteomes" id="UP000320806">
    <property type="component" value="Unassembled WGS sequence"/>
</dbReference>
<feature type="domain" description="HTH luxR-type" evidence="4">
    <location>
        <begin position="262"/>
        <end position="330"/>
    </location>
</feature>
<evidence type="ECO:0000256" key="3">
    <source>
        <dbReference type="ARBA" id="ARBA00023163"/>
    </source>
</evidence>
<dbReference type="SUPFAM" id="SSF55781">
    <property type="entry name" value="GAF domain-like"/>
    <property type="match status" value="1"/>
</dbReference>
<accession>A0A542EEN6</accession>
<evidence type="ECO:0000256" key="1">
    <source>
        <dbReference type="ARBA" id="ARBA00023015"/>
    </source>
</evidence>
<evidence type="ECO:0000313" key="6">
    <source>
        <dbReference type="Proteomes" id="UP000320806"/>
    </source>
</evidence>
<protein>
    <submittedName>
        <fullName evidence="5">DNA-binding NarL/FixJ family response regulator</fullName>
    </submittedName>
</protein>
<dbReference type="SUPFAM" id="SSF46894">
    <property type="entry name" value="C-terminal effector domain of the bipartite response regulators"/>
    <property type="match status" value="1"/>
</dbReference>